<comment type="caution">
    <text evidence="2">The sequence shown here is derived from an EMBL/GenBank/DDBJ whole genome shotgun (WGS) entry which is preliminary data.</text>
</comment>
<evidence type="ECO:0000313" key="2">
    <source>
        <dbReference type="EMBL" id="MEV5246331.1"/>
    </source>
</evidence>
<dbReference type="InterPro" id="IPR006311">
    <property type="entry name" value="TAT_signal"/>
</dbReference>
<accession>A0ABV3JEU6</accession>
<dbReference type="Gene3D" id="3.40.190.10">
    <property type="entry name" value="Periplasmic binding protein-like II"/>
    <property type="match status" value="2"/>
</dbReference>
<name>A0ABV3JEU6_9ACTN</name>
<evidence type="ECO:0000256" key="1">
    <source>
        <dbReference type="SAM" id="SignalP"/>
    </source>
</evidence>
<reference evidence="2 3" key="1">
    <citation type="submission" date="2024-06" db="EMBL/GenBank/DDBJ databases">
        <title>The Natural Products Discovery Center: Release of the First 8490 Sequenced Strains for Exploring Actinobacteria Biosynthetic Diversity.</title>
        <authorList>
            <person name="Kalkreuter E."/>
            <person name="Kautsar S.A."/>
            <person name="Yang D."/>
            <person name="Bader C.D."/>
            <person name="Teijaro C.N."/>
            <person name="Fluegel L."/>
            <person name="Davis C.M."/>
            <person name="Simpson J.R."/>
            <person name="Lauterbach L."/>
            <person name="Steele A.D."/>
            <person name="Gui C."/>
            <person name="Meng S."/>
            <person name="Li G."/>
            <person name="Viehrig K."/>
            <person name="Ye F."/>
            <person name="Su P."/>
            <person name="Kiefer A.F."/>
            <person name="Nichols A."/>
            <person name="Cepeda A.J."/>
            <person name="Yan W."/>
            <person name="Fan B."/>
            <person name="Jiang Y."/>
            <person name="Adhikari A."/>
            <person name="Zheng C.-J."/>
            <person name="Schuster L."/>
            <person name="Cowan T.M."/>
            <person name="Smanski M.J."/>
            <person name="Chevrette M.G."/>
            <person name="De Carvalho L.P.S."/>
            <person name="Shen B."/>
        </authorList>
    </citation>
    <scope>NUCLEOTIDE SEQUENCE [LARGE SCALE GENOMIC DNA]</scope>
    <source>
        <strain evidence="2 3">NPDC052768</strain>
    </source>
</reference>
<feature type="signal peptide" evidence="1">
    <location>
        <begin position="1"/>
        <end position="22"/>
    </location>
</feature>
<dbReference type="PROSITE" id="PS51318">
    <property type="entry name" value="TAT"/>
    <property type="match status" value="1"/>
</dbReference>
<dbReference type="InterPro" id="IPR006059">
    <property type="entry name" value="SBP"/>
</dbReference>
<dbReference type="Pfam" id="PF01547">
    <property type="entry name" value="SBP_bac_1"/>
    <property type="match status" value="1"/>
</dbReference>
<dbReference type="PANTHER" id="PTHR43649:SF14">
    <property type="entry name" value="BLR3389 PROTEIN"/>
    <property type="match status" value="1"/>
</dbReference>
<dbReference type="RefSeq" id="WP_190003286.1">
    <property type="nucleotide sequence ID" value="NZ_JBEXRD010000013.1"/>
</dbReference>
<dbReference type="SUPFAM" id="SSF53850">
    <property type="entry name" value="Periplasmic binding protein-like II"/>
    <property type="match status" value="1"/>
</dbReference>
<organism evidence="2 3">
    <name type="scientific">Streptomyces werraensis</name>
    <dbReference type="NCBI Taxonomy" id="68284"/>
    <lineage>
        <taxon>Bacteria</taxon>
        <taxon>Bacillati</taxon>
        <taxon>Actinomycetota</taxon>
        <taxon>Actinomycetes</taxon>
        <taxon>Kitasatosporales</taxon>
        <taxon>Streptomycetaceae</taxon>
        <taxon>Streptomyces</taxon>
    </lineage>
</organism>
<evidence type="ECO:0000313" key="3">
    <source>
        <dbReference type="Proteomes" id="UP001552527"/>
    </source>
</evidence>
<dbReference type="GeneID" id="91508143"/>
<gene>
    <name evidence="2" type="ORF">AB0K95_13795</name>
</gene>
<keyword evidence="3" id="KW-1185">Reference proteome</keyword>
<sequence>MALSRRTLLGLAAAVPVSAALAACGGSSGPGKGGAATYWYLNGQPQEGVRAGAVDAFNKAHPDTQIEDTTYQNDAYKTKIKTAIGAGQAPTVIWGWGGGTLRAYAEAGQVEDLTPWFDENPDVKKGLFPSSFGAATVDGKIYAMPCETVQPIILYYNKRVFDRVKADPPESWDDIMALVPKFNAKGIAPFALGGQSRWTNMMWLEFLFDRIGGPEVFQAAIEGERNAWSHPDAIKALTALQDLVKADGFVKGFSSITADSNADQALLYTDRAAMMLHGAWSYGIQKADGGDFVSSDSLGFMTFPAVEGGKGDLSNTVGNPAQYLSVSAKASAEQKKTAKDFFATGILQEEEVKQWIGNGSVPIRLGTEKLLAASDNAEFLQFTYDIASKAKVFVQSWDQALSPTAAETLLDNIVKLFQLSITPQQFASNLNAVTAA</sequence>
<dbReference type="EMBL" id="JBFATE010000005">
    <property type="protein sequence ID" value="MEV5246331.1"/>
    <property type="molecule type" value="Genomic_DNA"/>
</dbReference>
<protein>
    <submittedName>
        <fullName evidence="2">Extracellular solute-binding protein</fullName>
    </submittedName>
</protein>
<feature type="chain" id="PRO_5047262131" evidence="1">
    <location>
        <begin position="23"/>
        <end position="436"/>
    </location>
</feature>
<keyword evidence="1" id="KW-0732">Signal</keyword>
<dbReference type="PANTHER" id="PTHR43649">
    <property type="entry name" value="ARABINOSE-BINDING PROTEIN-RELATED"/>
    <property type="match status" value="1"/>
</dbReference>
<dbReference type="Proteomes" id="UP001552527">
    <property type="component" value="Unassembled WGS sequence"/>
</dbReference>
<dbReference type="PROSITE" id="PS51257">
    <property type="entry name" value="PROKAR_LIPOPROTEIN"/>
    <property type="match status" value="1"/>
</dbReference>
<dbReference type="InterPro" id="IPR050490">
    <property type="entry name" value="Bact_solute-bd_prot1"/>
</dbReference>
<proteinExistence type="predicted"/>